<dbReference type="OrthoDB" id="265297at2"/>
<reference evidence="6 7" key="1">
    <citation type="submission" date="2019-02" db="EMBL/GenBank/DDBJ databases">
        <title>Deep-cultivation of Planctomycetes and their phenomic and genomic characterization uncovers novel biology.</title>
        <authorList>
            <person name="Wiegand S."/>
            <person name="Jogler M."/>
            <person name="Boedeker C."/>
            <person name="Pinto D."/>
            <person name="Vollmers J."/>
            <person name="Rivas-Marin E."/>
            <person name="Kohn T."/>
            <person name="Peeters S.H."/>
            <person name="Heuer A."/>
            <person name="Rast P."/>
            <person name="Oberbeckmann S."/>
            <person name="Bunk B."/>
            <person name="Jeske O."/>
            <person name="Meyerdierks A."/>
            <person name="Storesund J.E."/>
            <person name="Kallscheuer N."/>
            <person name="Luecker S."/>
            <person name="Lage O.M."/>
            <person name="Pohl T."/>
            <person name="Merkel B.J."/>
            <person name="Hornburger P."/>
            <person name="Mueller R.-W."/>
            <person name="Bruemmer F."/>
            <person name="Labrenz M."/>
            <person name="Spormann A.M."/>
            <person name="Op den Camp H."/>
            <person name="Overmann J."/>
            <person name="Amann R."/>
            <person name="Jetten M.S.M."/>
            <person name="Mascher T."/>
            <person name="Medema M.H."/>
            <person name="Devos D.P."/>
            <person name="Kaster A.-K."/>
            <person name="Ovreas L."/>
            <person name="Rohde M."/>
            <person name="Galperin M.Y."/>
            <person name="Jogler C."/>
        </authorList>
    </citation>
    <scope>NUCLEOTIDE SEQUENCE [LARGE SCALE GENOMIC DNA]</scope>
    <source>
        <strain evidence="6 7">ETA_A8</strain>
    </source>
</reference>
<dbReference type="PANTHER" id="PTHR43133:SF51">
    <property type="entry name" value="RNA POLYMERASE SIGMA FACTOR"/>
    <property type="match status" value="1"/>
</dbReference>
<dbReference type="InterPro" id="IPR014284">
    <property type="entry name" value="RNA_pol_sigma-70_dom"/>
</dbReference>
<dbReference type="GO" id="GO:0003677">
    <property type="term" value="F:DNA binding"/>
    <property type="evidence" value="ECO:0007669"/>
    <property type="project" value="InterPro"/>
</dbReference>
<dbReference type="KEGG" id="aagg:ETAA8_06220"/>
<dbReference type="SUPFAM" id="SSF88659">
    <property type="entry name" value="Sigma3 and sigma4 domains of RNA polymerase sigma factors"/>
    <property type="match status" value="1"/>
</dbReference>
<keyword evidence="7" id="KW-1185">Reference proteome</keyword>
<dbReference type="Gene3D" id="1.10.10.10">
    <property type="entry name" value="Winged helix-like DNA-binding domain superfamily/Winged helix DNA-binding domain"/>
    <property type="match status" value="1"/>
</dbReference>
<dbReference type="Pfam" id="PF08281">
    <property type="entry name" value="Sigma70_r4_2"/>
    <property type="match status" value="1"/>
</dbReference>
<dbReference type="Proteomes" id="UP000315017">
    <property type="component" value="Chromosome"/>
</dbReference>
<keyword evidence="2" id="KW-0805">Transcription regulation</keyword>
<dbReference type="GO" id="GO:0016987">
    <property type="term" value="F:sigma factor activity"/>
    <property type="evidence" value="ECO:0007669"/>
    <property type="project" value="UniProtKB-KW"/>
</dbReference>
<keyword evidence="4" id="KW-0804">Transcription</keyword>
<dbReference type="NCBIfam" id="TIGR02937">
    <property type="entry name" value="sigma70-ECF"/>
    <property type="match status" value="1"/>
</dbReference>
<evidence type="ECO:0000313" key="7">
    <source>
        <dbReference type="Proteomes" id="UP000315017"/>
    </source>
</evidence>
<dbReference type="PANTHER" id="PTHR43133">
    <property type="entry name" value="RNA POLYMERASE ECF-TYPE SIGMA FACTO"/>
    <property type="match status" value="1"/>
</dbReference>
<evidence type="ECO:0000259" key="5">
    <source>
        <dbReference type="Pfam" id="PF08281"/>
    </source>
</evidence>
<accession>A0A517Y5N6</accession>
<proteinExistence type="inferred from homology"/>
<organism evidence="6 7">
    <name type="scientific">Anatilimnocola aggregata</name>
    <dbReference type="NCBI Taxonomy" id="2528021"/>
    <lineage>
        <taxon>Bacteria</taxon>
        <taxon>Pseudomonadati</taxon>
        <taxon>Planctomycetota</taxon>
        <taxon>Planctomycetia</taxon>
        <taxon>Pirellulales</taxon>
        <taxon>Pirellulaceae</taxon>
        <taxon>Anatilimnocola</taxon>
    </lineage>
</organism>
<evidence type="ECO:0000256" key="4">
    <source>
        <dbReference type="ARBA" id="ARBA00023163"/>
    </source>
</evidence>
<sequence>MTAAQQTPDPEQFRSYLRLLARMQLPPRLVPKIDTSDVVQQTLIKAYQGLAGFRGSTEREMAGWLRQILANQLAHLVRDFGRQKRDAGRELPLAQVVDESSARLEAWLAAEQSSPSEHVQRSDLLLQLATGLESLPEDQREAVELHYCHGWTLAQIATHLHRTPPSVAGLVHRGLLKLRDQLAETSG</sequence>
<dbReference type="EMBL" id="CP036274">
    <property type="protein sequence ID" value="QDU25553.1"/>
    <property type="molecule type" value="Genomic_DNA"/>
</dbReference>
<dbReference type="InterPro" id="IPR014326">
    <property type="entry name" value="RNA_pol_sigma-70_Plancto"/>
</dbReference>
<dbReference type="CDD" id="cd06171">
    <property type="entry name" value="Sigma70_r4"/>
    <property type="match status" value="1"/>
</dbReference>
<gene>
    <name evidence="6" type="primary">rpoE_2</name>
    <name evidence="6" type="ORF">ETAA8_06220</name>
</gene>
<dbReference type="InterPro" id="IPR039425">
    <property type="entry name" value="RNA_pol_sigma-70-like"/>
</dbReference>
<evidence type="ECO:0000256" key="2">
    <source>
        <dbReference type="ARBA" id="ARBA00023015"/>
    </source>
</evidence>
<name>A0A517Y5N6_9BACT</name>
<feature type="domain" description="RNA polymerase sigma factor 70 region 4 type 2" evidence="5">
    <location>
        <begin position="126"/>
        <end position="178"/>
    </location>
</feature>
<dbReference type="RefSeq" id="WP_145084682.1">
    <property type="nucleotide sequence ID" value="NZ_CP036274.1"/>
</dbReference>
<evidence type="ECO:0000256" key="1">
    <source>
        <dbReference type="ARBA" id="ARBA00010641"/>
    </source>
</evidence>
<dbReference type="InterPro" id="IPR013324">
    <property type="entry name" value="RNA_pol_sigma_r3/r4-like"/>
</dbReference>
<dbReference type="SUPFAM" id="SSF88946">
    <property type="entry name" value="Sigma2 domain of RNA polymerase sigma factors"/>
    <property type="match status" value="1"/>
</dbReference>
<protein>
    <submittedName>
        <fullName evidence="6">ECF RNA polymerase sigma-E factor</fullName>
    </submittedName>
</protein>
<dbReference type="Gene3D" id="1.10.1740.10">
    <property type="match status" value="1"/>
</dbReference>
<dbReference type="InterPro" id="IPR013325">
    <property type="entry name" value="RNA_pol_sigma_r2"/>
</dbReference>
<dbReference type="AlphaFoldDB" id="A0A517Y5N6"/>
<dbReference type="NCBIfam" id="TIGR02984">
    <property type="entry name" value="Sig-70_plancto1"/>
    <property type="match status" value="1"/>
</dbReference>
<evidence type="ECO:0000256" key="3">
    <source>
        <dbReference type="ARBA" id="ARBA00023082"/>
    </source>
</evidence>
<dbReference type="GO" id="GO:0006352">
    <property type="term" value="P:DNA-templated transcription initiation"/>
    <property type="evidence" value="ECO:0007669"/>
    <property type="project" value="InterPro"/>
</dbReference>
<dbReference type="InterPro" id="IPR013249">
    <property type="entry name" value="RNA_pol_sigma70_r4_t2"/>
</dbReference>
<comment type="similarity">
    <text evidence="1">Belongs to the sigma-70 factor family. ECF subfamily.</text>
</comment>
<dbReference type="InterPro" id="IPR036388">
    <property type="entry name" value="WH-like_DNA-bd_sf"/>
</dbReference>
<keyword evidence="3" id="KW-0731">Sigma factor</keyword>
<evidence type="ECO:0000313" key="6">
    <source>
        <dbReference type="EMBL" id="QDU25553.1"/>
    </source>
</evidence>